<gene>
    <name evidence="1" type="ORF">FKX85_05740</name>
</gene>
<keyword evidence="2" id="KW-1185">Reference proteome</keyword>
<name>A0A514CFF9_9BACT</name>
<dbReference type="OrthoDB" id="5396211at2"/>
<dbReference type="KEGG" id="echi:FKX85_05740"/>
<dbReference type="RefSeq" id="WP_141613815.1">
    <property type="nucleotide sequence ID" value="NZ_CP041253.1"/>
</dbReference>
<dbReference type="AlphaFoldDB" id="A0A514CFF9"/>
<protein>
    <submittedName>
        <fullName evidence="1">Four-helix bundle copper-binding protein</fullName>
    </submittedName>
</protein>
<evidence type="ECO:0000313" key="1">
    <source>
        <dbReference type="EMBL" id="QDH78559.1"/>
    </source>
</evidence>
<dbReference type="EMBL" id="CP041253">
    <property type="protein sequence ID" value="QDH78559.1"/>
    <property type="molecule type" value="Genomic_DNA"/>
</dbReference>
<evidence type="ECO:0000313" key="2">
    <source>
        <dbReference type="Proteomes" id="UP000316614"/>
    </source>
</evidence>
<accession>A0A514CFF9</accession>
<dbReference type="Proteomes" id="UP000316614">
    <property type="component" value="Chromosome"/>
</dbReference>
<sequence>MDNSKMIEACLTCFAACEKTAAISIKMADADYLRCIALCRDCTELCILCVKLDERDSDYKHQIMNVCIDNCLACAEECERFPNSEDHVKSAKACRKCVEEMQKLLK</sequence>
<dbReference type="PANTHER" id="PTHR37310">
    <property type="entry name" value="CYTOPLASMIC PROTEIN-RELATED"/>
    <property type="match status" value="1"/>
</dbReference>
<proteinExistence type="predicted"/>
<dbReference type="Gene3D" id="1.20.1270.360">
    <property type="match status" value="1"/>
</dbReference>
<dbReference type="PANTHER" id="PTHR37310:SF1">
    <property type="entry name" value="CYTOPLASMIC PROTEIN"/>
    <property type="match status" value="1"/>
</dbReference>
<organism evidence="1 2">
    <name type="scientific">Echinicola soli</name>
    <dbReference type="NCBI Taxonomy" id="2591634"/>
    <lineage>
        <taxon>Bacteria</taxon>
        <taxon>Pseudomonadati</taxon>
        <taxon>Bacteroidota</taxon>
        <taxon>Cytophagia</taxon>
        <taxon>Cytophagales</taxon>
        <taxon>Cyclobacteriaceae</taxon>
        <taxon>Echinicola</taxon>
    </lineage>
</organism>
<dbReference type="InterPro" id="IPR005560">
    <property type="entry name" value="Csp_YhjQ"/>
</dbReference>
<dbReference type="Pfam" id="PF03860">
    <property type="entry name" value="Csp"/>
    <property type="match status" value="1"/>
</dbReference>
<reference evidence="1 2" key="1">
    <citation type="submission" date="2019-06" db="EMBL/GenBank/DDBJ databases">
        <title>Echinicola alkalisoli sp. nov. isolated from saline soil.</title>
        <authorList>
            <person name="Sun J.-Q."/>
            <person name="Xu L."/>
        </authorList>
    </citation>
    <scope>NUCLEOTIDE SEQUENCE [LARGE SCALE GENOMIC DNA]</scope>
    <source>
        <strain evidence="1 2">LN3S3</strain>
    </source>
</reference>